<comment type="similarity">
    <text evidence="1">Belongs to the RICTOR family.</text>
</comment>
<dbReference type="EMBL" id="JNBS01000234">
    <property type="protein sequence ID" value="OQS07508.1"/>
    <property type="molecule type" value="Genomic_DNA"/>
</dbReference>
<dbReference type="InterPro" id="IPR029452">
    <property type="entry name" value="RICTOR_V"/>
</dbReference>
<dbReference type="InterPro" id="IPR029451">
    <property type="entry name" value="RICTOR_M"/>
</dbReference>
<dbReference type="GO" id="GO:0031932">
    <property type="term" value="C:TORC2 complex"/>
    <property type="evidence" value="ECO:0007669"/>
    <property type="project" value="InterPro"/>
</dbReference>
<dbReference type="SUPFAM" id="SSF48371">
    <property type="entry name" value="ARM repeat"/>
    <property type="match status" value="1"/>
</dbReference>
<name>A0A1W0ABD0_9STRA</name>
<dbReference type="SMART" id="SM01310">
    <property type="entry name" value="RICTOR_V"/>
    <property type="match status" value="1"/>
</dbReference>
<feature type="domain" description="Rapamycin-insensitive companion of mTOR middle" evidence="3">
    <location>
        <begin position="493"/>
        <end position="756"/>
    </location>
</feature>
<dbReference type="InterPro" id="IPR028268">
    <property type="entry name" value="Pianissimo_fam"/>
</dbReference>
<dbReference type="PANTHER" id="PTHR13298">
    <property type="entry name" value="CYTOSOLIC REGULATOR PIANISSIMO"/>
    <property type="match status" value="1"/>
</dbReference>
<evidence type="ECO:0000313" key="7">
    <source>
        <dbReference type="Proteomes" id="UP000243217"/>
    </source>
</evidence>
<feature type="region of interest" description="Disordered" evidence="2">
    <location>
        <begin position="1382"/>
        <end position="1401"/>
    </location>
</feature>
<accession>A0A1W0ABD0</accession>
<dbReference type="InterPro" id="IPR016024">
    <property type="entry name" value="ARM-type_fold"/>
</dbReference>
<dbReference type="InterPro" id="IPR028267">
    <property type="entry name" value="Pianissimo_N"/>
</dbReference>
<dbReference type="Pfam" id="PF14668">
    <property type="entry name" value="RICTOR_V"/>
    <property type="match status" value="1"/>
</dbReference>
<evidence type="ECO:0000259" key="5">
    <source>
        <dbReference type="SMART" id="SM01310"/>
    </source>
</evidence>
<keyword evidence="7" id="KW-1185">Reference proteome</keyword>
<reference evidence="6 7" key="1">
    <citation type="journal article" date="2014" name="Genome Biol. Evol.">
        <title>The secreted proteins of Achlya hypogyna and Thraustotheca clavata identify the ancestral oomycete secretome and reveal gene acquisitions by horizontal gene transfer.</title>
        <authorList>
            <person name="Misner I."/>
            <person name="Blouin N."/>
            <person name="Leonard G."/>
            <person name="Richards T.A."/>
            <person name="Lane C.E."/>
        </authorList>
    </citation>
    <scope>NUCLEOTIDE SEQUENCE [LARGE SCALE GENOMIC DNA]</scope>
    <source>
        <strain evidence="6 7">ATCC 34112</strain>
    </source>
</reference>
<dbReference type="Pfam" id="PF14664">
    <property type="entry name" value="RICTOR_N"/>
    <property type="match status" value="1"/>
</dbReference>
<dbReference type="Pfam" id="PF14666">
    <property type="entry name" value="RICTOR_M"/>
    <property type="match status" value="1"/>
</dbReference>
<feature type="domain" description="Rapamycin-insensitive companion of mTOR" evidence="5">
    <location>
        <begin position="1173"/>
        <end position="1247"/>
    </location>
</feature>
<evidence type="ECO:0000256" key="2">
    <source>
        <dbReference type="SAM" id="MobiDB-lite"/>
    </source>
</evidence>
<dbReference type="SMART" id="SM01303">
    <property type="entry name" value="RasGEF_N_2"/>
    <property type="match status" value="1"/>
</dbReference>
<dbReference type="OrthoDB" id="271111at2759"/>
<protein>
    <submittedName>
        <fullName evidence="6">Uncharacterized protein</fullName>
    </submittedName>
</protein>
<sequence>MLTPYQVLETTCKLLDRGGLDRRSKLEAAGRLTYEMKKDPLLLEQFPVERVQYCARGLFADTDTSIRTAALRVLRYSMINSSSIANALLLGIQLFISRCMERDSKLVGERIQALKAARRLMEIDGTQVPTCICRSIIAIANHKEDNLRRVALETLRELAIANVKVVIQCNGFKTLVDSILDPTCQDLADSLILTLLYLVNEPANRDYIHSFIDAQVLLAPFTDTDAPSGTERRQRWTASRNAIVMMMRSWTGILLLTSNPQGLRSLVQLLVQPVGEDVQKAVLATICEIFYKSSSLDKSGGEIVIQNDSANSEDKGMVSAAGYNNLLDNYMSMILLAFIHCGLIDALITLGTSNNRSLAEPAMELLSDLLRISSRLLPDQHCTDLLALPQLVTTTALSSSMPPTETKQRELAIRSSEMLAELAQTIGSGSAARTVAVTSNTPAINGVHLASELLRGTNRPLQNFSTASLLREANATSREVLVHSLKVQMDNQMDDHTFREMLLTKCRVLNGKDWYKWNWDVIAELLEGPLTNPTRLSEAMKTKFFKRLSGFFRCDNSDKGYFAGLPWTPDYVPYLRPACQMYMLLLNHPEGLSFLKTDRRGQLLTEIASALELEARPEAAIVESHLGDLQARMFSPEYCSRRMLREYFTLLGLMSSSSEGLKMMEKSGLFARLSKMGQAARTTSGHAMPSFGDLTKMQRAEKDKTQGHDFLCRLILANLDYSVEGSSRQLLQDWMTTGSESLRLYATCLLRALLRSEVGDFSKWGIDSLVAQLHQEPTVARAALSVLEEAAENPEYLLAIIQKKPMQLVHMQAESLLLKCLSLPEGLAFLREVPNWIPSSLLSWRQQKQWSYVHLVESQLTRGLFRDKQPTSLGNKYTKTKPVAIPVTVPSRRSSNFKQGAHRGQWGLEWLFRMPWNMEVKIVGPPGSGPPSHLTIDTYVDASEPEDSSDGHRMNTIRIKGVVVDARNSPKPMTVNSQQTLQACLFLGAQPVDRKGLTKPPPQSNGGFLMTPQSERDQKAEANAQLMRTRAISASTDRLSEHTMLNDANSYEPSDENKDWTTCGPEQRTVNALLNSSTVVSENERVASLCPPGERGIWTFDLETDHTQSNLKRVQLKSIEFTIQLLPTKASAVPLPPHLYGELAKTKDGCLILQQSGYIPEFLAAVKDSATVPLERRAALWTIGHIAATTRGLELLLSYAEDILETIVNLATSSSMLSLRGTCYFVLGIISRSISGKRALAKYGWDTPRNPRSMIAVPSKSSALFNWPTSLPPSSATMVELNASFESPTYKSKASPRSLEVLRLVGDLSSHITQKEAGAALNRMKNAYPELFEETELALAAHTLLLRYHYRLTARQFVFNLFEKADMSNTALNMYLWKGSMEKSTESQPPPPISRRRSSVSAPSLSSTILSLQHTHAKETVVATTRPILDQENTIFVGAQQAMV</sequence>
<dbReference type="Proteomes" id="UP000243217">
    <property type="component" value="Unassembled WGS sequence"/>
</dbReference>
<dbReference type="GO" id="GO:0038203">
    <property type="term" value="P:TORC2 signaling"/>
    <property type="evidence" value="ECO:0007669"/>
    <property type="project" value="TreeGrafter"/>
</dbReference>
<dbReference type="Gene3D" id="1.25.10.10">
    <property type="entry name" value="Leucine-rich Repeat Variant"/>
    <property type="match status" value="1"/>
</dbReference>
<evidence type="ECO:0000259" key="4">
    <source>
        <dbReference type="SMART" id="SM01308"/>
    </source>
</evidence>
<comment type="caution">
    <text evidence="6">The sequence shown here is derived from an EMBL/GenBank/DDBJ whole genome shotgun (WGS) entry which is preliminary data.</text>
</comment>
<feature type="domain" description="Rapamycin-insensitive companion of mTOR N-terminal" evidence="4">
    <location>
        <begin position="26"/>
        <end position="378"/>
    </location>
</feature>
<dbReference type="SMART" id="SM01308">
    <property type="entry name" value="RICTOR_N"/>
    <property type="match status" value="1"/>
</dbReference>
<evidence type="ECO:0000259" key="3">
    <source>
        <dbReference type="SMART" id="SM01307"/>
    </source>
</evidence>
<dbReference type="Pfam" id="PF14663">
    <property type="entry name" value="RasGEF_N_2"/>
    <property type="match status" value="1"/>
</dbReference>
<dbReference type="PANTHER" id="PTHR13298:SF11">
    <property type="entry name" value="RAPAMYCIN-INSENSITIVE COMPANION OF MTOR"/>
    <property type="match status" value="1"/>
</dbReference>
<evidence type="ECO:0000256" key="1">
    <source>
        <dbReference type="ARBA" id="ARBA00008878"/>
    </source>
</evidence>
<dbReference type="SMART" id="SM01307">
    <property type="entry name" value="RICTOR_M"/>
    <property type="match status" value="1"/>
</dbReference>
<evidence type="ECO:0000313" key="6">
    <source>
        <dbReference type="EMBL" id="OQS07508.1"/>
    </source>
</evidence>
<dbReference type="InterPro" id="IPR011989">
    <property type="entry name" value="ARM-like"/>
</dbReference>
<proteinExistence type="inferred from homology"/>
<dbReference type="STRING" id="74557.A0A1W0ABD0"/>
<dbReference type="InterPro" id="IPR029453">
    <property type="entry name" value="Rictor_IV"/>
</dbReference>
<organism evidence="6 7">
    <name type="scientific">Thraustotheca clavata</name>
    <dbReference type="NCBI Taxonomy" id="74557"/>
    <lineage>
        <taxon>Eukaryota</taxon>
        <taxon>Sar</taxon>
        <taxon>Stramenopiles</taxon>
        <taxon>Oomycota</taxon>
        <taxon>Saprolegniomycetes</taxon>
        <taxon>Saprolegniales</taxon>
        <taxon>Achlyaceae</taxon>
        <taxon>Thraustotheca</taxon>
    </lineage>
</organism>
<gene>
    <name evidence="6" type="ORF">THRCLA_00484</name>
</gene>